<proteinExistence type="predicted"/>
<sequence>MTSRRSSGPPDVHSAGSGRGHPQSAGSEEQGRDCSVTVLAMTESTIDSAAVLLRVKGLAGRQGGVVSRRQLYAAGVTRWQVVAHVRAQRWQRIGDQSVCLHTGPVQPEGQRWAAVFQGGPSACLDGAASLAASGLERFSVDRIRVSVPRGARVRRTADFDIRQTRRWRREDMVGTGVPRTRPAVAAVRAALWARSDKQGVLVLTMAVQQGLATPQAIGLELLRIRRDKRRLLLHAVVNDLVDGARSLGELDVVAELRRRGLPPPDRQVLRKDGANRYYLDLYWRRWKLVVEIDGIHHTWVENVVGDALRQNSLALDGDTVLRLPLLGLRLRPDEFFAQVEDGLRRAGYDERPAA</sequence>
<evidence type="ECO:0000313" key="4">
    <source>
        <dbReference type="Proteomes" id="UP001501771"/>
    </source>
</evidence>
<dbReference type="Pfam" id="PF04480">
    <property type="entry name" value="DUF559"/>
    <property type="match status" value="1"/>
</dbReference>
<comment type="caution">
    <text evidence="3">The sequence shown here is derived from an EMBL/GenBank/DDBJ whole genome shotgun (WGS) entry which is preliminary data.</text>
</comment>
<accession>A0ABN2ZHK7</accession>
<evidence type="ECO:0000259" key="2">
    <source>
        <dbReference type="Pfam" id="PF04480"/>
    </source>
</evidence>
<evidence type="ECO:0000256" key="1">
    <source>
        <dbReference type="SAM" id="MobiDB-lite"/>
    </source>
</evidence>
<evidence type="ECO:0000313" key="3">
    <source>
        <dbReference type="EMBL" id="GAA2142358.1"/>
    </source>
</evidence>
<keyword evidence="4" id="KW-1185">Reference proteome</keyword>
<reference evidence="3 4" key="1">
    <citation type="journal article" date="2019" name="Int. J. Syst. Evol. Microbiol.">
        <title>The Global Catalogue of Microorganisms (GCM) 10K type strain sequencing project: providing services to taxonomists for standard genome sequencing and annotation.</title>
        <authorList>
            <consortium name="The Broad Institute Genomics Platform"/>
            <consortium name="The Broad Institute Genome Sequencing Center for Infectious Disease"/>
            <person name="Wu L."/>
            <person name="Ma J."/>
        </authorList>
    </citation>
    <scope>NUCLEOTIDE SEQUENCE [LARGE SCALE GENOMIC DNA]</scope>
    <source>
        <strain evidence="3 4">JCM 16022</strain>
    </source>
</reference>
<dbReference type="EMBL" id="BAAAQR010000003">
    <property type="protein sequence ID" value="GAA2142358.1"/>
    <property type="molecule type" value="Genomic_DNA"/>
</dbReference>
<gene>
    <name evidence="3" type="ORF">GCM10009844_13450</name>
</gene>
<protein>
    <recommendedName>
        <fullName evidence="2">DUF559 domain-containing protein</fullName>
    </recommendedName>
</protein>
<feature type="domain" description="DUF559" evidence="2">
    <location>
        <begin position="270"/>
        <end position="323"/>
    </location>
</feature>
<organism evidence="3 4">
    <name type="scientific">Nocardioides koreensis</name>
    <dbReference type="NCBI Taxonomy" id="433651"/>
    <lineage>
        <taxon>Bacteria</taxon>
        <taxon>Bacillati</taxon>
        <taxon>Actinomycetota</taxon>
        <taxon>Actinomycetes</taxon>
        <taxon>Propionibacteriales</taxon>
        <taxon>Nocardioidaceae</taxon>
        <taxon>Nocardioides</taxon>
    </lineage>
</organism>
<dbReference type="InterPro" id="IPR007569">
    <property type="entry name" value="DUF559"/>
</dbReference>
<dbReference type="Proteomes" id="UP001501771">
    <property type="component" value="Unassembled WGS sequence"/>
</dbReference>
<name>A0ABN2ZHK7_9ACTN</name>
<feature type="region of interest" description="Disordered" evidence="1">
    <location>
        <begin position="1"/>
        <end position="33"/>
    </location>
</feature>